<dbReference type="AlphaFoldDB" id="A0A6J6ZX31"/>
<dbReference type="InterPro" id="IPR002937">
    <property type="entry name" value="Amino_oxidase"/>
</dbReference>
<dbReference type="PANTHER" id="PTHR42841">
    <property type="entry name" value="AMINE OXIDASE"/>
    <property type="match status" value="1"/>
</dbReference>
<evidence type="ECO:0000313" key="2">
    <source>
        <dbReference type="EMBL" id="CAB4825127.1"/>
    </source>
</evidence>
<organism evidence="2">
    <name type="scientific">freshwater metagenome</name>
    <dbReference type="NCBI Taxonomy" id="449393"/>
    <lineage>
        <taxon>unclassified sequences</taxon>
        <taxon>metagenomes</taxon>
        <taxon>ecological metagenomes</taxon>
    </lineage>
</organism>
<feature type="domain" description="Amine oxidase" evidence="1">
    <location>
        <begin position="15"/>
        <end position="415"/>
    </location>
</feature>
<dbReference type="EMBL" id="CAFAAQ010000258">
    <property type="protein sequence ID" value="CAB4825127.1"/>
    <property type="molecule type" value="Genomic_DNA"/>
</dbReference>
<evidence type="ECO:0000259" key="1">
    <source>
        <dbReference type="Pfam" id="PF01593"/>
    </source>
</evidence>
<gene>
    <name evidence="2" type="ORF">UFOPK3046_01961</name>
</gene>
<dbReference type="InterPro" id="IPR036188">
    <property type="entry name" value="FAD/NAD-bd_sf"/>
</dbReference>
<dbReference type="GO" id="GO:0016491">
    <property type="term" value="F:oxidoreductase activity"/>
    <property type="evidence" value="ECO:0007669"/>
    <property type="project" value="InterPro"/>
</dbReference>
<dbReference type="Gene3D" id="3.50.50.60">
    <property type="entry name" value="FAD/NAD(P)-binding domain"/>
    <property type="match status" value="1"/>
</dbReference>
<protein>
    <submittedName>
        <fullName evidence="2">Unannotated protein</fullName>
    </submittedName>
</protein>
<name>A0A6J6ZX31_9ZZZZ</name>
<dbReference type="Pfam" id="PF01593">
    <property type="entry name" value="Amino_oxidase"/>
    <property type="match status" value="1"/>
</dbReference>
<dbReference type="SUPFAM" id="SSF51905">
    <property type="entry name" value="FAD/NAD(P)-binding domain"/>
    <property type="match status" value="1"/>
</dbReference>
<proteinExistence type="predicted"/>
<accession>A0A6J6ZX31</accession>
<sequence>MPQDQCDVVVVGAGLAGLTAARTLTQAGRSVLLLEASDGVGGRVRTDQIDGFHVDRGFQVLLTAYPELERQLDLDALDLREFDPGALLWFGERLRRVGDPLRQPSALLDSALAPVGTLADKIRLGRLLLRLKGADPRALLRGQDITTMQALQEEGLSPKIIDRFFRPLVGGIQLDADLTASRRMFDVVLHCLAVGSSAVPAAGMGAIPQQIADALPAGVLRLQTPVTEVRPGQVTTQDGQVFAANHVVIATEGPAAATLLGLAPVASRPVFCVWFAADEPPFTRPLIALDSCRSGPALNLAVMTNVAPEYATDGRALIAAACPPLGVTGNPAVDPSDLLQAVRTQMNLWFGAQSKQWTHVHTNVIKHAQPESSPPFAPKQRISLGDGLFVCGDHRDTPSIQGALFSGRRVAEMILSESAQSN</sequence>
<dbReference type="PRINTS" id="PR00411">
    <property type="entry name" value="PNDRDTASEI"/>
</dbReference>
<reference evidence="2" key="1">
    <citation type="submission" date="2020-05" db="EMBL/GenBank/DDBJ databases">
        <authorList>
            <person name="Chiriac C."/>
            <person name="Salcher M."/>
            <person name="Ghai R."/>
            <person name="Kavagutti S V."/>
        </authorList>
    </citation>
    <scope>NUCLEOTIDE SEQUENCE</scope>
</reference>